<feature type="transmembrane region" description="Helical" evidence="1">
    <location>
        <begin position="310"/>
        <end position="331"/>
    </location>
</feature>
<gene>
    <name evidence="2" type="ORF">C4N19_12395</name>
</gene>
<feature type="transmembrane region" description="Helical" evidence="1">
    <location>
        <begin position="93"/>
        <end position="110"/>
    </location>
</feature>
<dbReference type="Proteomes" id="UP000240258">
    <property type="component" value="Chromosome"/>
</dbReference>
<keyword evidence="3" id="KW-1185">Reference proteome</keyword>
<evidence type="ECO:0008006" key="4">
    <source>
        <dbReference type="Google" id="ProtNLM"/>
    </source>
</evidence>
<evidence type="ECO:0000313" key="3">
    <source>
        <dbReference type="Proteomes" id="UP000240258"/>
    </source>
</evidence>
<sequence>MKETKFLFIGILFFIFLGYYSSNRYNVTYIKEGSILFILGLTLIYGLINYKKLSKKDFKLIIGIFFNLIFILKYYLSFYLIIISKGIKRKKRIFYFLLISIFFYLLTFLLDRMNLISNKEFYRKTLEGIINRNDLGFGHPNTAMMSLLPIFFSIYYLWYEKNKIKVIGVILILSQLTYKVTNSRTGYILIFIFLILILIKDKFLYKLRYFIYGEFFFLLYFSIVLPSKLKATVYNKLLSGRFWLFDYYLNNQEITLLGKREIEKLYKILPLDNTYIRVLFEHGIIGLIISICLILYVFKLLYRYKDYKAIRIFIVVLIFGIMEGQALYYHFNIIYLIIYEYLIKKEKNEKNKHINSSI</sequence>
<keyword evidence="1" id="KW-1133">Transmembrane helix</keyword>
<evidence type="ECO:0000256" key="1">
    <source>
        <dbReference type="SAM" id="Phobius"/>
    </source>
</evidence>
<feature type="transmembrane region" description="Helical" evidence="1">
    <location>
        <begin position="210"/>
        <end position="229"/>
    </location>
</feature>
<keyword evidence="1" id="KW-0812">Transmembrane</keyword>
<keyword evidence="1" id="KW-0472">Membrane</keyword>
<feature type="transmembrane region" description="Helical" evidence="1">
    <location>
        <begin position="29"/>
        <end position="48"/>
    </location>
</feature>
<feature type="transmembrane region" description="Helical" evidence="1">
    <location>
        <begin position="6"/>
        <end position="22"/>
    </location>
</feature>
<feature type="transmembrane region" description="Helical" evidence="1">
    <location>
        <begin position="60"/>
        <end position="81"/>
    </location>
</feature>
<proteinExistence type="predicted"/>
<dbReference type="RefSeq" id="WP_005886707.1">
    <property type="nucleotide sequence ID" value="NZ_CP028102.1"/>
</dbReference>
<dbReference type="GeneID" id="62764341"/>
<dbReference type="EMBL" id="CP028102">
    <property type="protein sequence ID" value="AVQ19846.1"/>
    <property type="molecule type" value="Genomic_DNA"/>
</dbReference>
<feature type="transmembrane region" description="Helical" evidence="1">
    <location>
        <begin position="186"/>
        <end position="203"/>
    </location>
</feature>
<protein>
    <recommendedName>
        <fullName evidence="4">O-antigen polymerase</fullName>
    </recommendedName>
</protein>
<organism evidence="2 3">
    <name type="scientific">Fusobacterium mortiferum ATCC 9817</name>
    <dbReference type="NCBI Taxonomy" id="469616"/>
    <lineage>
        <taxon>Bacteria</taxon>
        <taxon>Fusobacteriati</taxon>
        <taxon>Fusobacteriota</taxon>
        <taxon>Fusobacteriia</taxon>
        <taxon>Fusobacteriales</taxon>
        <taxon>Fusobacteriaceae</taxon>
        <taxon>Fusobacterium</taxon>
    </lineage>
</organism>
<evidence type="ECO:0000313" key="2">
    <source>
        <dbReference type="EMBL" id="AVQ19846.1"/>
    </source>
</evidence>
<feature type="transmembrane region" description="Helical" evidence="1">
    <location>
        <begin position="275"/>
        <end position="298"/>
    </location>
</feature>
<reference evidence="3" key="1">
    <citation type="journal article" date="2018" name="MSphere">
        <title>Fusobacterium Genomics Using MinION and Illumina Sequencing Enables Genome Completion and Correction.</title>
        <authorList>
            <person name="Todd S.M."/>
            <person name="Settlage R.E."/>
            <person name="Lahmers K.K."/>
            <person name="Slade D.J."/>
        </authorList>
    </citation>
    <scope>NUCLEOTIDE SEQUENCE [LARGE SCALE GENOMIC DNA]</scope>
    <source>
        <strain evidence="3">ATCC 9817</strain>
    </source>
</reference>
<name>A0ABN5JC33_FUSMR</name>
<accession>A0ABN5JC33</accession>
<feature type="transmembrane region" description="Helical" evidence="1">
    <location>
        <begin position="142"/>
        <end position="159"/>
    </location>
</feature>